<evidence type="ECO:0000256" key="5">
    <source>
        <dbReference type="ARBA" id="ARBA00022490"/>
    </source>
</evidence>
<dbReference type="GO" id="GO:0006508">
    <property type="term" value="P:proteolysis"/>
    <property type="evidence" value="ECO:0007669"/>
    <property type="project" value="UniProtKB-KW"/>
</dbReference>
<dbReference type="PRINTS" id="PR00111">
    <property type="entry name" value="ABHYDROLASE"/>
</dbReference>
<protein>
    <recommendedName>
        <fullName evidence="8">Proline iminopeptidase</fullName>
        <ecNumber evidence="8">3.4.11.5</ecNumber>
    </recommendedName>
</protein>
<evidence type="ECO:0000256" key="1">
    <source>
        <dbReference type="ARBA" id="ARBA00001585"/>
    </source>
</evidence>
<keyword evidence="5" id="KW-0963">Cytoplasm</keyword>
<evidence type="ECO:0000256" key="9">
    <source>
        <dbReference type="SAM" id="MobiDB-lite"/>
    </source>
</evidence>
<dbReference type="EC" id="3.4.11.5" evidence="8"/>
<gene>
    <name evidence="11" type="ORF">CYMTET_10157</name>
</gene>
<keyword evidence="4 8" id="KW-0031">Aminopeptidase</keyword>
<feature type="region of interest" description="Disordered" evidence="9">
    <location>
        <begin position="74"/>
        <end position="93"/>
    </location>
</feature>
<feature type="domain" description="AB hydrolase-1" evidence="10">
    <location>
        <begin position="156"/>
        <end position="260"/>
    </location>
</feature>
<sequence>MSKAIRITSLADITSRNSSDTRCVSSRFPRFSGDRDKYFNFTRYQLFIPNTPSRQRSYPLNVNRYPQIAFYTRRSSGGSRSTNQKMSASAVSSGEPDLRYVATPASDAASQIAKPVAFPVQLYPALEPNKSGHLAVSDGHELYWEECGNPNGVPCVFLHGGPGGGCDEDSRRFFDPAYYRIIVFDQRGSGRSRPNASDDWAASLLGNTTPKLVEDIEILREMLNVEKWGLVLGGSWGSTLALAYAEAHPTRVRSMLLRGVFLFGPDEVDYLFSNGGTFGQNPQAWEAYCQFIEDTSSDWDRERSNLLGAYWERLTREGDDDMRNAAAAAFVGYELSISKSYVDPAIIKKYLGKPSVLIPFALMEVLYMTQGGFLRRGQILDECGVIAQNGIRVAITHGRADYVCQPQAAWRLTKALQAAGGDVELEFVSGAGHSDSEPGLVDAMVRATDRMRSYLG</sequence>
<dbReference type="EMBL" id="LGRX02003549">
    <property type="protein sequence ID" value="KAK3282085.1"/>
    <property type="molecule type" value="Genomic_DNA"/>
</dbReference>
<dbReference type="InterPro" id="IPR029058">
    <property type="entry name" value="AB_hydrolase_fold"/>
</dbReference>
<dbReference type="AlphaFoldDB" id="A0AAE0GPN3"/>
<organism evidence="11 12">
    <name type="scientific">Cymbomonas tetramitiformis</name>
    <dbReference type="NCBI Taxonomy" id="36881"/>
    <lineage>
        <taxon>Eukaryota</taxon>
        <taxon>Viridiplantae</taxon>
        <taxon>Chlorophyta</taxon>
        <taxon>Pyramimonadophyceae</taxon>
        <taxon>Pyramimonadales</taxon>
        <taxon>Pyramimonadaceae</taxon>
        <taxon>Cymbomonas</taxon>
    </lineage>
</organism>
<name>A0AAE0GPN3_9CHLO</name>
<dbReference type="InterPro" id="IPR002410">
    <property type="entry name" value="Peptidase_S33"/>
</dbReference>
<evidence type="ECO:0000259" key="10">
    <source>
        <dbReference type="Pfam" id="PF00561"/>
    </source>
</evidence>
<evidence type="ECO:0000256" key="3">
    <source>
        <dbReference type="ARBA" id="ARBA00010088"/>
    </source>
</evidence>
<dbReference type="PRINTS" id="PR00793">
    <property type="entry name" value="PROAMNOPTASE"/>
</dbReference>
<dbReference type="Gene3D" id="3.40.50.1820">
    <property type="entry name" value="alpha/beta hydrolase"/>
    <property type="match status" value="1"/>
</dbReference>
<dbReference type="PANTHER" id="PTHR43722:SF1">
    <property type="entry name" value="PROLINE IMINOPEPTIDASE"/>
    <property type="match status" value="1"/>
</dbReference>
<dbReference type="InterPro" id="IPR005944">
    <property type="entry name" value="Pro_iminopeptidase"/>
</dbReference>
<evidence type="ECO:0000256" key="2">
    <source>
        <dbReference type="ARBA" id="ARBA00004496"/>
    </source>
</evidence>
<dbReference type="Pfam" id="PF00561">
    <property type="entry name" value="Abhydrolase_1"/>
    <property type="match status" value="1"/>
</dbReference>
<reference evidence="11 12" key="1">
    <citation type="journal article" date="2015" name="Genome Biol. Evol.">
        <title>Comparative Genomics of a Bacterivorous Green Alga Reveals Evolutionary Causalities and Consequences of Phago-Mixotrophic Mode of Nutrition.</title>
        <authorList>
            <person name="Burns J.A."/>
            <person name="Paasch A."/>
            <person name="Narechania A."/>
            <person name="Kim E."/>
        </authorList>
    </citation>
    <scope>NUCLEOTIDE SEQUENCE [LARGE SCALE GENOMIC DNA]</scope>
    <source>
        <strain evidence="11 12">PLY_AMNH</strain>
    </source>
</reference>
<dbReference type="Proteomes" id="UP001190700">
    <property type="component" value="Unassembled WGS sequence"/>
</dbReference>
<proteinExistence type="inferred from homology"/>
<comment type="caution">
    <text evidence="11">The sequence shown here is derived from an EMBL/GenBank/DDBJ whole genome shotgun (WGS) entry which is preliminary data.</text>
</comment>
<comment type="similarity">
    <text evidence="3 8">Belongs to the peptidase S33 family.</text>
</comment>
<dbReference type="SUPFAM" id="SSF53474">
    <property type="entry name" value="alpha/beta-Hydrolases"/>
    <property type="match status" value="1"/>
</dbReference>
<dbReference type="GO" id="GO:0004177">
    <property type="term" value="F:aminopeptidase activity"/>
    <property type="evidence" value="ECO:0007669"/>
    <property type="project" value="UniProtKB-KW"/>
</dbReference>
<keyword evidence="7 8" id="KW-0378">Hydrolase</keyword>
<comment type="catalytic activity">
    <reaction evidence="1 8">
        <text>Release of N-terminal proline from a peptide.</text>
        <dbReference type="EC" id="3.4.11.5"/>
    </reaction>
</comment>
<keyword evidence="6 8" id="KW-0645">Protease</keyword>
<feature type="compositionally biased region" description="Polar residues" evidence="9">
    <location>
        <begin position="82"/>
        <end position="92"/>
    </location>
</feature>
<evidence type="ECO:0000313" key="12">
    <source>
        <dbReference type="Proteomes" id="UP001190700"/>
    </source>
</evidence>
<dbReference type="NCBIfam" id="TIGR01249">
    <property type="entry name" value="pro_imino_pep_1"/>
    <property type="match status" value="1"/>
</dbReference>
<keyword evidence="12" id="KW-1185">Reference proteome</keyword>
<dbReference type="PANTHER" id="PTHR43722">
    <property type="entry name" value="PROLINE IMINOPEPTIDASE"/>
    <property type="match status" value="1"/>
</dbReference>
<accession>A0AAE0GPN3</accession>
<comment type="subcellular location">
    <subcellularLocation>
        <location evidence="2">Cytoplasm</location>
    </subcellularLocation>
</comment>
<dbReference type="InterPro" id="IPR000073">
    <property type="entry name" value="AB_hydrolase_1"/>
</dbReference>
<dbReference type="GO" id="GO:0005737">
    <property type="term" value="C:cytoplasm"/>
    <property type="evidence" value="ECO:0007669"/>
    <property type="project" value="UniProtKB-SubCell"/>
</dbReference>
<evidence type="ECO:0000256" key="8">
    <source>
        <dbReference type="RuleBase" id="RU003421"/>
    </source>
</evidence>
<evidence type="ECO:0000256" key="7">
    <source>
        <dbReference type="ARBA" id="ARBA00022801"/>
    </source>
</evidence>
<evidence type="ECO:0000256" key="4">
    <source>
        <dbReference type="ARBA" id="ARBA00022438"/>
    </source>
</evidence>
<evidence type="ECO:0000256" key="6">
    <source>
        <dbReference type="ARBA" id="ARBA00022670"/>
    </source>
</evidence>
<evidence type="ECO:0000313" key="11">
    <source>
        <dbReference type="EMBL" id="KAK3282085.1"/>
    </source>
</evidence>